<protein>
    <recommendedName>
        <fullName evidence="3">Phospholipase D</fullName>
    </recommendedName>
    <alternativeName>
        <fullName evidence="5">Choline phosphatase</fullName>
    </alternativeName>
</protein>
<dbReference type="EMBL" id="JALZ01000006">
    <property type="protein sequence ID" value="ETX15180.1"/>
    <property type="molecule type" value="Genomic_DNA"/>
</dbReference>
<dbReference type="InterPro" id="IPR001736">
    <property type="entry name" value="PLipase_D/transphosphatidylase"/>
</dbReference>
<comment type="subcellular location">
    <subcellularLocation>
        <location evidence="2">Secreted</location>
    </subcellularLocation>
</comment>
<dbReference type="GO" id="GO:0032049">
    <property type="term" value="P:cardiolipin biosynthetic process"/>
    <property type="evidence" value="ECO:0007669"/>
    <property type="project" value="UniProtKB-ARBA"/>
</dbReference>
<evidence type="ECO:0000313" key="8">
    <source>
        <dbReference type="EMBL" id="ETX15180.1"/>
    </source>
</evidence>
<evidence type="ECO:0000313" key="9">
    <source>
        <dbReference type="Proteomes" id="UP000022447"/>
    </source>
</evidence>
<comment type="caution">
    <text evidence="8">The sequence shown here is derived from an EMBL/GenBank/DDBJ whole genome shotgun (WGS) entry which is preliminary data.</text>
</comment>
<evidence type="ECO:0000256" key="3">
    <source>
        <dbReference type="ARBA" id="ARBA00018392"/>
    </source>
</evidence>
<evidence type="ECO:0000256" key="4">
    <source>
        <dbReference type="ARBA" id="ARBA00022525"/>
    </source>
</evidence>
<proteinExistence type="predicted"/>
<organism evidence="8 9">
    <name type="scientific">Roseivivax halodurans JCM 10272</name>
    <dbReference type="NCBI Taxonomy" id="1449350"/>
    <lineage>
        <taxon>Bacteria</taxon>
        <taxon>Pseudomonadati</taxon>
        <taxon>Pseudomonadota</taxon>
        <taxon>Alphaproteobacteria</taxon>
        <taxon>Rhodobacterales</taxon>
        <taxon>Roseobacteraceae</taxon>
        <taxon>Roseivivax</taxon>
    </lineage>
</organism>
<dbReference type="GO" id="GO:0005576">
    <property type="term" value="C:extracellular region"/>
    <property type="evidence" value="ECO:0007669"/>
    <property type="project" value="UniProtKB-SubCell"/>
</dbReference>
<sequence>MQPSDTLSEPSGSRNSETPSGASAADAAKLTAYITAAEIYPALERMVAGAKREVLLSYRVFEPDTKLRAPELREQGLDTWLDLLDSVTNRGVSLRMIITDFDPLFADDLHELSYLSASCFAEHVSGDVQILLAPHGQEVGWIWRRALFLKVVEKLKKLKEKTKDKLTPIQRKVLKERPYLRPVSLHQKVAVVDGARTITGGLDVNERRWDDNDHEQPSEETWHDVSLYAEGEIAQAARAHFVETWAAALRDEATSMADPAEPMKEPARVEGTHDLRFIRTMSKPSNGPFSFGPKPDKVEHEEETIAAIGQAKKLIYMESQFLRHRPISDALCAAARREPDLQFILLLPPEPERILFGGAKSWDARHAHALQTLALTDIRKAFGSRAALISPGQKQAATEGFSRALGGAGPIYVHAKVTLIDDVFGIVGSANLNGRSMRWDTEASILFRDEKRARDLRLRLASKWIGSRLGEEDSARAETWTHAAQANADLAPEKRIGFAMPYPLGRARRFSRHLPILPDEMF</sequence>
<dbReference type="SUPFAM" id="SSF56024">
    <property type="entry name" value="Phospholipase D/nuclease"/>
    <property type="match status" value="2"/>
</dbReference>
<dbReference type="eggNOG" id="COG1502">
    <property type="taxonomic scope" value="Bacteria"/>
</dbReference>
<keyword evidence="4" id="KW-0964">Secreted</keyword>
<accession>X7EH11</accession>
<dbReference type="PROSITE" id="PS50035">
    <property type="entry name" value="PLD"/>
    <property type="match status" value="2"/>
</dbReference>
<evidence type="ECO:0000256" key="5">
    <source>
        <dbReference type="ARBA" id="ARBA00029594"/>
    </source>
</evidence>
<dbReference type="Pfam" id="PF13091">
    <property type="entry name" value="PLDc_2"/>
    <property type="match status" value="1"/>
</dbReference>
<name>X7EH11_9RHOB</name>
<evidence type="ECO:0000256" key="2">
    <source>
        <dbReference type="ARBA" id="ARBA00004613"/>
    </source>
</evidence>
<gene>
    <name evidence="8" type="ORF">OCH239_18025</name>
</gene>
<dbReference type="CDD" id="cd09105">
    <property type="entry name" value="PLDc_vPLD1_2_like_2"/>
    <property type="match status" value="1"/>
</dbReference>
<dbReference type="PANTHER" id="PTHR21248">
    <property type="entry name" value="CARDIOLIPIN SYNTHASE"/>
    <property type="match status" value="1"/>
</dbReference>
<evidence type="ECO:0000256" key="6">
    <source>
        <dbReference type="SAM" id="MobiDB-lite"/>
    </source>
</evidence>
<dbReference type="InterPro" id="IPR025202">
    <property type="entry name" value="PLD-like_dom"/>
</dbReference>
<dbReference type="PATRIC" id="fig|1449350.3.peg.1609"/>
<comment type="function">
    <text evidence="1">Could be a virulence factor.</text>
</comment>
<dbReference type="Gene3D" id="3.30.870.10">
    <property type="entry name" value="Endonuclease Chain A"/>
    <property type="match status" value="2"/>
</dbReference>
<dbReference type="Proteomes" id="UP000022447">
    <property type="component" value="Unassembled WGS sequence"/>
</dbReference>
<dbReference type="PANTHER" id="PTHR21248:SF22">
    <property type="entry name" value="PHOSPHOLIPASE D"/>
    <property type="match status" value="1"/>
</dbReference>
<evidence type="ECO:0000259" key="7">
    <source>
        <dbReference type="PROSITE" id="PS50035"/>
    </source>
</evidence>
<feature type="domain" description="PLD phosphodiesterase" evidence="7">
    <location>
        <begin position="409"/>
        <end position="436"/>
    </location>
</feature>
<feature type="region of interest" description="Disordered" evidence="6">
    <location>
        <begin position="1"/>
        <end position="23"/>
    </location>
</feature>
<feature type="compositionally biased region" description="Polar residues" evidence="6">
    <location>
        <begin position="1"/>
        <end position="21"/>
    </location>
</feature>
<dbReference type="OrthoDB" id="8828485at2"/>
<dbReference type="RefSeq" id="WP_084782266.1">
    <property type="nucleotide sequence ID" value="NZ_JALZ01000006.1"/>
</dbReference>
<dbReference type="STRING" id="1449350.OCH239_18025"/>
<dbReference type="AlphaFoldDB" id="X7EH11"/>
<evidence type="ECO:0000256" key="1">
    <source>
        <dbReference type="ARBA" id="ARBA00003145"/>
    </source>
</evidence>
<dbReference type="GO" id="GO:0030572">
    <property type="term" value="F:phosphatidyltransferase activity"/>
    <property type="evidence" value="ECO:0007669"/>
    <property type="project" value="UniProtKB-ARBA"/>
</dbReference>
<keyword evidence="9" id="KW-1185">Reference proteome</keyword>
<feature type="domain" description="PLD phosphodiesterase" evidence="7">
    <location>
        <begin position="181"/>
        <end position="208"/>
    </location>
</feature>
<reference evidence="8 9" key="1">
    <citation type="submission" date="2014-01" db="EMBL/GenBank/DDBJ databases">
        <title>Roseivivax halodurans JCM 10272 Genome Sequencing.</title>
        <authorList>
            <person name="Lai Q."/>
            <person name="Li G."/>
            <person name="Shao Z."/>
        </authorList>
    </citation>
    <scope>NUCLEOTIDE SEQUENCE [LARGE SCALE GENOMIC DNA]</scope>
    <source>
        <strain evidence="8 9">JCM 10272</strain>
    </source>
</reference>
<dbReference type="SMART" id="SM00155">
    <property type="entry name" value="PLDc"/>
    <property type="match status" value="2"/>
</dbReference>